<gene>
    <name evidence="1" type="ORF">US96_C0031G0004</name>
</gene>
<proteinExistence type="predicted"/>
<dbReference type="AlphaFoldDB" id="A0A0G0ML40"/>
<reference evidence="1 2" key="1">
    <citation type="journal article" date="2015" name="Nature">
        <title>rRNA introns, odd ribosomes, and small enigmatic genomes across a large radiation of phyla.</title>
        <authorList>
            <person name="Brown C.T."/>
            <person name="Hug L.A."/>
            <person name="Thomas B.C."/>
            <person name="Sharon I."/>
            <person name="Castelle C.J."/>
            <person name="Singh A."/>
            <person name="Wilkins M.J."/>
            <person name="Williams K.H."/>
            <person name="Banfield J.F."/>
        </authorList>
    </citation>
    <scope>NUCLEOTIDE SEQUENCE [LARGE SCALE GENOMIC DNA]</scope>
</reference>
<organism evidence="1 2">
    <name type="scientific">Candidatus Woesebacteria bacterium GW2011_GWB1_38_5b</name>
    <dbReference type="NCBI Taxonomy" id="1618569"/>
    <lineage>
        <taxon>Bacteria</taxon>
        <taxon>Candidatus Woeseibacteriota</taxon>
    </lineage>
</organism>
<comment type="caution">
    <text evidence="1">The sequence shown here is derived from an EMBL/GenBank/DDBJ whole genome shotgun (WGS) entry which is preliminary data.</text>
</comment>
<sequence length="467" mass="54328">MLGKEKSSKISQILASSYYQKWVKYFQGVLRLTRDKRYRTNGKKLLVTQYGIAKTETQLWEKLKEGRELAKKYHDKPNLTDKEERELKGIENHIFIHEQLIRISKTICDGIAWRNLNYNQMFLLSAARGFGYVAIDYKSKDFRGMYIVAYNISERLGSTVIINDLTRFLRIGDLTDIKDGVPFIHELKEYGKEVKNMFTLRKVKGKISRQAVRLLELQRIALSAEAKVGNQIIGKSVIDLPLQTNLAKVERLIKRSKKEIIVHEQVESFLTIEVTNFQEIKSHKGFDIEAIKAKSSRIRADIVHSNWDSFYSDERGNFMRMFVPYSIFPFTNENCINLMSGNYLVKSMLSISKLKEFLIQNGWEIEDVDEAALDRQIKKYDITHSDIFSLNNPLYTEDTLSDIGLFTVRKGPFSMSMDTWLYGKLTSEYLTSKCILDILNFAYERAAKRQSGDSYFPVFKDESKLWN</sequence>
<dbReference type="Proteomes" id="UP000034181">
    <property type="component" value="Unassembled WGS sequence"/>
</dbReference>
<name>A0A0G0ML40_9BACT</name>
<accession>A0A0G0ML40</accession>
<evidence type="ECO:0000313" key="2">
    <source>
        <dbReference type="Proteomes" id="UP000034181"/>
    </source>
</evidence>
<evidence type="ECO:0000313" key="1">
    <source>
        <dbReference type="EMBL" id="KKQ74454.1"/>
    </source>
</evidence>
<dbReference type="EMBL" id="LBUZ01000031">
    <property type="protein sequence ID" value="KKQ74454.1"/>
    <property type="molecule type" value="Genomic_DNA"/>
</dbReference>
<protein>
    <submittedName>
        <fullName evidence="1">Uncharacterized protein</fullName>
    </submittedName>
</protein>